<keyword evidence="6 9" id="KW-0378">Hydrolase</keyword>
<dbReference type="InterPro" id="IPR001872">
    <property type="entry name" value="Peptidase_A8"/>
</dbReference>
<dbReference type="PRINTS" id="PR00781">
    <property type="entry name" value="LIPOSIGPTASE"/>
</dbReference>
<feature type="transmembrane region" description="Helical" evidence="9">
    <location>
        <begin position="29"/>
        <end position="46"/>
    </location>
</feature>
<evidence type="ECO:0000256" key="9">
    <source>
        <dbReference type="HAMAP-Rule" id="MF_00161"/>
    </source>
</evidence>
<keyword evidence="8 9" id="KW-0472">Membrane</keyword>
<feature type="transmembrane region" description="Helical" evidence="9">
    <location>
        <begin position="113"/>
        <end position="130"/>
    </location>
</feature>
<dbReference type="NCBIfam" id="NF011359">
    <property type="entry name" value="PRK14777.1"/>
    <property type="match status" value="1"/>
</dbReference>
<organism evidence="11 12">
    <name type="scientific">Deinococcus malanensis</name>
    <dbReference type="NCBI Taxonomy" id="1706855"/>
    <lineage>
        <taxon>Bacteria</taxon>
        <taxon>Thermotogati</taxon>
        <taxon>Deinococcota</taxon>
        <taxon>Deinococci</taxon>
        <taxon>Deinococcales</taxon>
        <taxon>Deinococcaceae</taxon>
        <taxon>Deinococcus</taxon>
    </lineage>
</organism>
<dbReference type="NCBIfam" id="TIGR00077">
    <property type="entry name" value="lspA"/>
    <property type="match status" value="1"/>
</dbReference>
<evidence type="ECO:0000313" key="12">
    <source>
        <dbReference type="Proteomes" id="UP000647587"/>
    </source>
</evidence>
<dbReference type="PANTHER" id="PTHR33695:SF1">
    <property type="entry name" value="LIPOPROTEIN SIGNAL PEPTIDASE"/>
    <property type="match status" value="1"/>
</dbReference>
<feature type="active site" evidence="9">
    <location>
        <position position="140"/>
    </location>
</feature>
<gene>
    <name evidence="9 11" type="primary">lspA</name>
    <name evidence="11" type="ORF">GCM10008955_27590</name>
</gene>
<comment type="similarity">
    <text evidence="1 9 10">Belongs to the peptidase A8 family.</text>
</comment>
<keyword evidence="5 9" id="KW-0064">Aspartyl protease</keyword>
<evidence type="ECO:0000256" key="7">
    <source>
        <dbReference type="ARBA" id="ARBA00022989"/>
    </source>
</evidence>
<feature type="transmembrane region" description="Helical" evidence="9">
    <location>
        <begin position="161"/>
        <end position="181"/>
    </location>
</feature>
<feature type="active site" evidence="9">
    <location>
        <position position="166"/>
    </location>
</feature>
<comment type="catalytic activity">
    <reaction evidence="9">
        <text>Release of signal peptides from bacterial membrane prolipoproteins. Hydrolyzes -Xaa-Yaa-Zaa-|-(S,diacylglyceryl)Cys-, in which Xaa is hydrophobic (preferably Leu), and Yaa (Ala or Ser) and Zaa (Gly or Ala) have small, neutral side chains.</text>
        <dbReference type="EC" id="3.4.23.36"/>
    </reaction>
</comment>
<evidence type="ECO:0000313" key="11">
    <source>
        <dbReference type="EMBL" id="GGK32166.1"/>
    </source>
</evidence>
<name>A0ABQ2EYX9_9DEIO</name>
<dbReference type="Pfam" id="PF01252">
    <property type="entry name" value="Peptidase_A8"/>
    <property type="match status" value="1"/>
</dbReference>
<comment type="subcellular location">
    <subcellularLocation>
        <location evidence="9">Cell membrane</location>
        <topology evidence="9">Multi-pass membrane protein</topology>
    </subcellularLocation>
</comment>
<proteinExistence type="inferred from homology"/>
<protein>
    <recommendedName>
        <fullName evidence="9">Lipoprotein signal peptidase</fullName>
        <ecNumber evidence="9">3.4.23.36</ecNumber>
    </recommendedName>
    <alternativeName>
        <fullName evidence="9">Prolipoprotein signal peptidase</fullName>
    </alternativeName>
    <alternativeName>
        <fullName evidence="9">Signal peptidase II</fullName>
        <shortName evidence="9">SPase II</shortName>
    </alternativeName>
</protein>
<accession>A0ABQ2EYX9</accession>
<keyword evidence="11" id="KW-0449">Lipoprotein</keyword>
<evidence type="ECO:0000256" key="10">
    <source>
        <dbReference type="RuleBase" id="RU004181"/>
    </source>
</evidence>
<evidence type="ECO:0000256" key="6">
    <source>
        <dbReference type="ARBA" id="ARBA00022801"/>
    </source>
</evidence>
<dbReference type="EMBL" id="BMPP01000011">
    <property type="protein sequence ID" value="GGK32166.1"/>
    <property type="molecule type" value="Genomic_DNA"/>
</dbReference>
<keyword evidence="3 9" id="KW-0645">Protease</keyword>
<comment type="function">
    <text evidence="9">This protein specifically catalyzes the removal of signal peptides from prolipoproteins.</text>
</comment>
<evidence type="ECO:0000256" key="4">
    <source>
        <dbReference type="ARBA" id="ARBA00022692"/>
    </source>
</evidence>
<evidence type="ECO:0000256" key="3">
    <source>
        <dbReference type="ARBA" id="ARBA00022670"/>
    </source>
</evidence>
<dbReference type="PANTHER" id="PTHR33695">
    <property type="entry name" value="LIPOPROTEIN SIGNAL PEPTIDASE"/>
    <property type="match status" value="1"/>
</dbReference>
<dbReference type="EC" id="3.4.23.36" evidence="9"/>
<keyword evidence="12" id="KW-1185">Reference proteome</keyword>
<dbReference type="HAMAP" id="MF_00161">
    <property type="entry name" value="LspA"/>
    <property type="match status" value="1"/>
</dbReference>
<keyword evidence="2 9" id="KW-1003">Cell membrane</keyword>
<evidence type="ECO:0000256" key="5">
    <source>
        <dbReference type="ARBA" id="ARBA00022750"/>
    </source>
</evidence>
<keyword evidence="7 9" id="KW-1133">Transmembrane helix</keyword>
<evidence type="ECO:0000256" key="1">
    <source>
        <dbReference type="ARBA" id="ARBA00006139"/>
    </source>
</evidence>
<feature type="transmembrane region" description="Helical" evidence="9">
    <location>
        <begin position="86"/>
        <end position="106"/>
    </location>
</feature>
<reference evidence="12" key="1">
    <citation type="journal article" date="2019" name="Int. J. Syst. Evol. Microbiol.">
        <title>The Global Catalogue of Microorganisms (GCM) 10K type strain sequencing project: providing services to taxonomists for standard genome sequencing and annotation.</title>
        <authorList>
            <consortium name="The Broad Institute Genomics Platform"/>
            <consortium name="The Broad Institute Genome Sequencing Center for Infectious Disease"/>
            <person name="Wu L."/>
            <person name="Ma J."/>
        </authorList>
    </citation>
    <scope>NUCLEOTIDE SEQUENCE [LARGE SCALE GENOMIC DNA]</scope>
    <source>
        <strain evidence="12">JCM 30331</strain>
    </source>
</reference>
<comment type="caution">
    <text evidence="11">The sequence shown here is derived from an EMBL/GenBank/DDBJ whole genome shotgun (WGS) entry which is preliminary data.</text>
</comment>
<dbReference type="Proteomes" id="UP000647587">
    <property type="component" value="Unassembled WGS sequence"/>
</dbReference>
<comment type="pathway">
    <text evidence="9">Protein modification; lipoprotein biosynthesis (signal peptide cleavage).</text>
</comment>
<evidence type="ECO:0000256" key="8">
    <source>
        <dbReference type="ARBA" id="ARBA00023136"/>
    </source>
</evidence>
<evidence type="ECO:0000256" key="2">
    <source>
        <dbReference type="ARBA" id="ARBA00022475"/>
    </source>
</evidence>
<keyword evidence="4 9" id="KW-0812">Transmembrane</keyword>
<sequence>MQAGSVRVKTLLILRVVPLLRERVRSVPVWFPLVLAAGLLLGDQLLKAWALSNLQQGAPAIPVIPGILDWVLTFNTGAAWSMFSGSAVPLAVVRLLVGLGILVYLTLRPQTRFLSLVLSLIAAGAIGNAIDGLRFGKVTDMIHAPFLSAITRALGQGDFPIFNLADMCVVLGTLLLLLASFRRDPHTR</sequence>